<dbReference type="PANTHER" id="PTHR47723">
    <property type="entry name" value="OS05G0353850 PROTEIN"/>
    <property type="match status" value="1"/>
</dbReference>
<dbReference type="InterPro" id="IPR053151">
    <property type="entry name" value="RNase_H-like"/>
</dbReference>
<dbReference type="EMBL" id="PGOL01001267">
    <property type="protein sequence ID" value="PKI59521.1"/>
    <property type="molecule type" value="Genomic_DNA"/>
</dbReference>
<dbReference type="GO" id="GO:0004523">
    <property type="term" value="F:RNA-DNA hybrid ribonuclease activity"/>
    <property type="evidence" value="ECO:0007669"/>
    <property type="project" value="InterPro"/>
</dbReference>
<evidence type="ECO:0000313" key="4">
    <source>
        <dbReference type="Proteomes" id="UP000233551"/>
    </source>
</evidence>
<feature type="domain" description="RNase H type-1" evidence="1">
    <location>
        <begin position="2"/>
        <end position="68"/>
    </location>
</feature>
<dbReference type="GO" id="GO:0003676">
    <property type="term" value="F:nucleic acid binding"/>
    <property type="evidence" value="ECO:0007669"/>
    <property type="project" value="InterPro"/>
</dbReference>
<dbReference type="InterPro" id="IPR036397">
    <property type="entry name" value="RNaseH_sf"/>
</dbReference>
<dbReference type="Pfam" id="PF13966">
    <property type="entry name" value="zf-RVT"/>
    <property type="match status" value="1"/>
</dbReference>
<dbReference type="AlphaFoldDB" id="A0A2I0JTC8"/>
<organism evidence="3 4">
    <name type="scientific">Punica granatum</name>
    <name type="common">Pomegranate</name>
    <dbReference type="NCBI Taxonomy" id="22663"/>
    <lineage>
        <taxon>Eukaryota</taxon>
        <taxon>Viridiplantae</taxon>
        <taxon>Streptophyta</taxon>
        <taxon>Embryophyta</taxon>
        <taxon>Tracheophyta</taxon>
        <taxon>Spermatophyta</taxon>
        <taxon>Magnoliopsida</taxon>
        <taxon>eudicotyledons</taxon>
        <taxon>Gunneridae</taxon>
        <taxon>Pentapetalae</taxon>
        <taxon>rosids</taxon>
        <taxon>malvids</taxon>
        <taxon>Myrtales</taxon>
        <taxon>Lythraceae</taxon>
        <taxon>Punica</taxon>
    </lineage>
</organism>
<dbReference type="SUPFAM" id="SSF53098">
    <property type="entry name" value="Ribonuclease H-like"/>
    <property type="match status" value="1"/>
</dbReference>
<evidence type="ECO:0008006" key="5">
    <source>
        <dbReference type="Google" id="ProtNLM"/>
    </source>
</evidence>
<dbReference type="Proteomes" id="UP000233551">
    <property type="component" value="Unassembled WGS sequence"/>
</dbReference>
<evidence type="ECO:0000259" key="2">
    <source>
        <dbReference type="Pfam" id="PF13966"/>
    </source>
</evidence>
<accession>A0A2I0JTC8</accession>
<protein>
    <recommendedName>
        <fullName evidence="5">RNase H type-1 domain-containing protein</fullName>
    </recommendedName>
</protein>
<comment type="caution">
    <text evidence="3">The sequence shown here is derived from an EMBL/GenBank/DDBJ whole genome shotgun (WGS) entry which is preliminary data.</text>
</comment>
<dbReference type="CDD" id="cd06222">
    <property type="entry name" value="RNase_H_like"/>
    <property type="match status" value="1"/>
</dbReference>
<dbReference type="PANTHER" id="PTHR47723:SF19">
    <property type="entry name" value="POLYNUCLEOTIDYL TRANSFERASE, RIBONUCLEASE H-LIKE SUPERFAMILY PROTEIN"/>
    <property type="match status" value="1"/>
</dbReference>
<evidence type="ECO:0000313" key="3">
    <source>
        <dbReference type="EMBL" id="PKI59521.1"/>
    </source>
</evidence>
<gene>
    <name evidence="3" type="ORF">CRG98_020049</name>
</gene>
<dbReference type="Gene3D" id="3.30.420.10">
    <property type="entry name" value="Ribonuclease H-like superfamily/Ribonuclease H"/>
    <property type="match status" value="1"/>
</dbReference>
<dbReference type="InterPro" id="IPR026960">
    <property type="entry name" value="RVT-Znf"/>
</dbReference>
<keyword evidence="4" id="KW-1185">Reference proteome</keyword>
<sequence length="285" mass="31233">MDGISSGNPGVAGAGGILRDTDGNWIAGFAQKIGISTAVTAELWAVLTGLEMVWRLGHRQVVLELDFEVLDCRPPAPSARSPEALATASDLNERVVAIGVAANLKSPYLSPLLKVLGFVSGHAVSVHVADFIDNDGYWDENKRSFPVPDNIRDLLRNVPSSMTGIGGEDRLVWKYSSNGLFNTSSAYTLASGRNPESCDKSWLWLWKTNTIRGIQYFMWLACHNRLPTPTLINGRGFNIPSECSICKDQEETISHVLRECRVAQVFWNNLGIPTSKRGTFSLPIT</sequence>
<proteinExistence type="predicted"/>
<dbReference type="Pfam" id="PF13456">
    <property type="entry name" value="RVT_3"/>
    <property type="match status" value="1"/>
</dbReference>
<dbReference type="InterPro" id="IPR012337">
    <property type="entry name" value="RNaseH-like_sf"/>
</dbReference>
<name>A0A2I0JTC8_PUNGR</name>
<evidence type="ECO:0000259" key="1">
    <source>
        <dbReference type="Pfam" id="PF13456"/>
    </source>
</evidence>
<reference evidence="3 4" key="1">
    <citation type="submission" date="2017-11" db="EMBL/GenBank/DDBJ databases">
        <title>De-novo sequencing of pomegranate (Punica granatum L.) genome.</title>
        <authorList>
            <person name="Akparov Z."/>
            <person name="Amiraslanov A."/>
            <person name="Hajiyeva S."/>
            <person name="Abbasov M."/>
            <person name="Kaur K."/>
            <person name="Hamwieh A."/>
            <person name="Solovyev V."/>
            <person name="Salamov A."/>
            <person name="Braich B."/>
            <person name="Kosarev P."/>
            <person name="Mahmoud A."/>
            <person name="Hajiyev E."/>
            <person name="Babayeva S."/>
            <person name="Izzatullayeva V."/>
            <person name="Mammadov A."/>
            <person name="Mammadov A."/>
            <person name="Sharifova S."/>
            <person name="Ojaghi J."/>
            <person name="Eynullazada K."/>
            <person name="Bayramov B."/>
            <person name="Abdulazimova A."/>
            <person name="Shahmuradov I."/>
        </authorList>
    </citation>
    <scope>NUCLEOTIDE SEQUENCE [LARGE SCALE GENOMIC DNA]</scope>
    <source>
        <strain evidence="4">cv. AG2017</strain>
        <tissue evidence="3">Leaf</tissue>
    </source>
</reference>
<dbReference type="InterPro" id="IPR044730">
    <property type="entry name" value="RNase_H-like_dom_plant"/>
</dbReference>
<feature type="domain" description="Reverse transcriptase zinc-binding" evidence="2">
    <location>
        <begin position="181"/>
        <end position="267"/>
    </location>
</feature>
<dbReference type="InterPro" id="IPR002156">
    <property type="entry name" value="RNaseH_domain"/>
</dbReference>